<dbReference type="EMBL" id="GL883137">
    <property type="protein sequence ID" value="EGG01606.1"/>
    <property type="molecule type" value="Genomic_DNA"/>
</dbReference>
<feature type="region of interest" description="Disordered" evidence="1">
    <location>
        <begin position="419"/>
        <end position="472"/>
    </location>
</feature>
<dbReference type="InParanoid" id="F4S185"/>
<sequence>MPANRLYAEFPINSVNPSLPLPLPEGSNRSGLLCPSCQNPHSTTYYKPVAQPHEPLIGISCRKGRYYRSYSLAHATKAILQHNSRLQNRFYRGNLDLAMQVAQLMDGNPSEDPRSTQPTTQLKKKKTLPIHQQCVGYKGQFGVGHTARKNESCTIKTCRNCCEQLKPPNQRCSKHSANPKAKHPISVPRQTGNRPEVQDVRLDEDVDHEPLMTQGLTQSQPPPPTLTQASHAFSTPLSAAQVARFRRTTIQQQAEEREDKDHVSVASKTTTFVVWSGLEAGEPLPCETFRVYAPRWPFLKLNQSETLMELVRDKLGSTWNGDLRVWIPEEKGWVKMQTLIVEEYNPHYRRILILFPGIVPEKCKEMESNIALVGSMTIIQKMDLHSVISPVAYSRFHTPSATPATPTPHAIVVNISSDDEEDGEGIHDGIGSHHPSSDLPEVEDIIPTNPNPSNSNLSTADDEPPAPTDNTEPNVVTLFPYLEQGWPTQPRPVSMKSLCAFVALTVKPKNLLIKSAFNRVYGQTHVYAPSTVSKYRRWVIRIDAEALNAYINNGNPTVIEAKHKF</sequence>
<evidence type="ECO:0000256" key="1">
    <source>
        <dbReference type="SAM" id="MobiDB-lite"/>
    </source>
</evidence>
<feature type="region of interest" description="Disordered" evidence="1">
    <location>
        <begin position="168"/>
        <end position="196"/>
    </location>
</feature>
<proteinExistence type="predicted"/>
<reference evidence="3" key="1">
    <citation type="journal article" date="2011" name="Proc. Natl. Acad. Sci. U.S.A.">
        <title>Obligate biotrophy features unraveled by the genomic analysis of rust fungi.</title>
        <authorList>
            <person name="Duplessis S."/>
            <person name="Cuomo C.A."/>
            <person name="Lin Y.-C."/>
            <person name="Aerts A."/>
            <person name="Tisserant E."/>
            <person name="Veneault-Fourrey C."/>
            <person name="Joly D.L."/>
            <person name="Hacquard S."/>
            <person name="Amselem J."/>
            <person name="Cantarel B.L."/>
            <person name="Chiu R."/>
            <person name="Coutinho P.M."/>
            <person name="Feau N."/>
            <person name="Field M."/>
            <person name="Frey P."/>
            <person name="Gelhaye E."/>
            <person name="Goldberg J."/>
            <person name="Grabherr M.G."/>
            <person name="Kodira C.D."/>
            <person name="Kohler A."/>
            <person name="Kuees U."/>
            <person name="Lindquist E.A."/>
            <person name="Lucas S.M."/>
            <person name="Mago R."/>
            <person name="Mauceli E."/>
            <person name="Morin E."/>
            <person name="Murat C."/>
            <person name="Pangilinan J.L."/>
            <person name="Park R."/>
            <person name="Pearson M."/>
            <person name="Quesneville H."/>
            <person name="Rouhier N."/>
            <person name="Sakthikumar S."/>
            <person name="Salamov A.A."/>
            <person name="Schmutz J."/>
            <person name="Selles B."/>
            <person name="Shapiro H."/>
            <person name="Tanguay P."/>
            <person name="Tuskan G.A."/>
            <person name="Henrissat B."/>
            <person name="Van de Peer Y."/>
            <person name="Rouze P."/>
            <person name="Ellis J.G."/>
            <person name="Dodds P.N."/>
            <person name="Schein J.E."/>
            <person name="Zhong S."/>
            <person name="Hamelin R.C."/>
            <person name="Grigoriev I.V."/>
            <person name="Szabo L.J."/>
            <person name="Martin F."/>
        </authorList>
    </citation>
    <scope>NUCLEOTIDE SEQUENCE [LARGE SCALE GENOMIC DNA]</scope>
    <source>
        <strain evidence="3">98AG31 / pathotype 3-4-7</strain>
    </source>
</reference>
<evidence type="ECO:0000313" key="2">
    <source>
        <dbReference type="EMBL" id="EGG01606.1"/>
    </source>
</evidence>
<keyword evidence="3" id="KW-1185">Reference proteome</keyword>
<dbReference type="AlphaFoldDB" id="F4S185"/>
<feature type="compositionally biased region" description="Low complexity" evidence="1">
    <location>
        <begin position="447"/>
        <end position="459"/>
    </location>
</feature>
<dbReference type="KEGG" id="mlr:MELLADRAFT_78971"/>
<dbReference type="Proteomes" id="UP000001072">
    <property type="component" value="Unassembled WGS sequence"/>
</dbReference>
<feature type="region of interest" description="Disordered" evidence="1">
    <location>
        <begin position="106"/>
        <end position="127"/>
    </location>
</feature>
<name>F4S185_MELLP</name>
<dbReference type="RefSeq" id="XP_007415197.1">
    <property type="nucleotide sequence ID" value="XM_007415135.1"/>
</dbReference>
<accession>F4S185</accession>
<dbReference type="HOGENOM" id="CLU_019614_1_0_1"/>
<evidence type="ECO:0000313" key="3">
    <source>
        <dbReference type="Proteomes" id="UP000001072"/>
    </source>
</evidence>
<dbReference type="GeneID" id="18933195"/>
<protein>
    <submittedName>
        <fullName evidence="2">Uncharacterized protein</fullName>
    </submittedName>
</protein>
<organism evidence="3">
    <name type="scientific">Melampsora larici-populina (strain 98AG31 / pathotype 3-4-7)</name>
    <name type="common">Poplar leaf rust fungus</name>
    <dbReference type="NCBI Taxonomy" id="747676"/>
    <lineage>
        <taxon>Eukaryota</taxon>
        <taxon>Fungi</taxon>
        <taxon>Dikarya</taxon>
        <taxon>Basidiomycota</taxon>
        <taxon>Pucciniomycotina</taxon>
        <taxon>Pucciniomycetes</taxon>
        <taxon>Pucciniales</taxon>
        <taxon>Melampsoraceae</taxon>
        <taxon>Melampsora</taxon>
    </lineage>
</organism>
<dbReference type="VEuPathDB" id="FungiDB:MELLADRAFT_78971"/>
<gene>
    <name evidence="2" type="ORF">MELLADRAFT_78971</name>
</gene>